<reference evidence="2" key="2">
    <citation type="submission" date="2015-01" db="EMBL/GenBank/DDBJ databases">
        <title>Complete genome sequence of Methylobacterium aquaticum strain 22A.</title>
        <authorList>
            <person name="Tani A."/>
            <person name="Ogura Y."/>
            <person name="Hayashi T."/>
        </authorList>
    </citation>
    <scope>NUCLEOTIDE SEQUENCE [LARGE SCALE GENOMIC DNA]</scope>
    <source>
        <strain evidence="2">MA-22A</strain>
    </source>
</reference>
<dbReference type="OrthoDB" id="5455460at2"/>
<dbReference type="Pfam" id="PF04344">
    <property type="entry name" value="CheZ"/>
    <property type="match status" value="1"/>
</dbReference>
<gene>
    <name evidence="1" type="ORF">Maq22A_c10990</name>
</gene>
<dbReference type="InterPro" id="IPR007439">
    <property type="entry name" value="Chemotax_Pase_CheZ"/>
</dbReference>
<dbReference type="GO" id="GO:0050920">
    <property type="term" value="P:regulation of chemotaxis"/>
    <property type="evidence" value="ECO:0007669"/>
    <property type="project" value="InterPro"/>
</dbReference>
<accession>A0A0C6EYX4</accession>
<dbReference type="Proteomes" id="UP000061432">
    <property type="component" value="Chromosome"/>
</dbReference>
<dbReference type="PATRIC" id="fig|270351.10.peg.2119"/>
<reference evidence="1 2" key="1">
    <citation type="journal article" date="2015" name="Genome Announc.">
        <title>Complete Genome Sequence of Methylobacterium aquaticum Strain 22A, Isolated from Racomitrium japonicum Moss.</title>
        <authorList>
            <person name="Tani A."/>
            <person name="Ogura Y."/>
            <person name="Hayashi T."/>
            <person name="Kimbara K."/>
        </authorList>
    </citation>
    <scope>NUCLEOTIDE SEQUENCE [LARGE SCALE GENOMIC DNA]</scope>
    <source>
        <strain evidence="1 2">MA-22A</strain>
    </source>
</reference>
<dbReference type="GO" id="GO:0009288">
    <property type="term" value="C:bacterial-type flagellum"/>
    <property type="evidence" value="ECO:0007669"/>
    <property type="project" value="InterPro"/>
</dbReference>
<dbReference type="EMBL" id="AP014704">
    <property type="protein sequence ID" value="BAQ45466.1"/>
    <property type="molecule type" value="Genomic_DNA"/>
</dbReference>
<dbReference type="GO" id="GO:0003824">
    <property type="term" value="F:catalytic activity"/>
    <property type="evidence" value="ECO:0007669"/>
    <property type="project" value="InterPro"/>
</dbReference>
<name>A0A0C6EYX4_9HYPH</name>
<sequence length="182" mass="19367">MDCISPAPAPVLVEEQTALLQRHLVTISDAIVRTREEIAGLRQEQDAGRARDELQAVVQGTERATNTILGASETVDDLAGRIVRGAADEATRGHAAAIQAQMQTVFVACNFQDLTGQRISKVVRTIAFIEDRVAEMLRVWGAGAAPAAARSDRRRGEDALLNGPALPDVAAVSQDAVDALFA</sequence>
<dbReference type="AlphaFoldDB" id="A0A0C6EYX4"/>
<evidence type="ECO:0000313" key="1">
    <source>
        <dbReference type="EMBL" id="BAQ45466.1"/>
    </source>
</evidence>
<organism evidence="1 2">
    <name type="scientific">Methylobacterium aquaticum</name>
    <dbReference type="NCBI Taxonomy" id="270351"/>
    <lineage>
        <taxon>Bacteria</taxon>
        <taxon>Pseudomonadati</taxon>
        <taxon>Pseudomonadota</taxon>
        <taxon>Alphaproteobacteria</taxon>
        <taxon>Hyphomicrobiales</taxon>
        <taxon>Methylobacteriaceae</taxon>
        <taxon>Methylobacterium</taxon>
    </lineage>
</organism>
<protein>
    <submittedName>
        <fullName evidence="1">Chemotaxis protein CheZ</fullName>
    </submittedName>
</protein>
<dbReference type="SUPFAM" id="SSF75708">
    <property type="entry name" value="Chemotaxis phosphatase CheZ"/>
    <property type="match status" value="1"/>
</dbReference>
<dbReference type="STRING" id="270351.Maq22A_c10990"/>
<dbReference type="RefSeq" id="WP_060846789.1">
    <property type="nucleotide sequence ID" value="NZ_AP014704.1"/>
</dbReference>
<evidence type="ECO:0000313" key="2">
    <source>
        <dbReference type="Proteomes" id="UP000061432"/>
    </source>
</evidence>
<dbReference type="Gene3D" id="1.10.287.500">
    <property type="entry name" value="Helix hairpin bin"/>
    <property type="match status" value="1"/>
</dbReference>
<proteinExistence type="predicted"/>
<dbReference type="KEGG" id="maqu:Maq22A_c10990"/>